<proteinExistence type="predicted"/>
<dbReference type="Proteomes" id="UP000799324">
    <property type="component" value="Unassembled WGS sequence"/>
</dbReference>
<protein>
    <submittedName>
        <fullName evidence="1">Uncharacterized protein</fullName>
    </submittedName>
</protein>
<name>A0A6A6T4W4_9PLEO</name>
<reference evidence="1" key="1">
    <citation type="journal article" date="2020" name="Stud. Mycol.">
        <title>101 Dothideomycetes genomes: a test case for predicting lifestyles and emergence of pathogens.</title>
        <authorList>
            <person name="Haridas S."/>
            <person name="Albert R."/>
            <person name="Binder M."/>
            <person name="Bloem J."/>
            <person name="Labutti K."/>
            <person name="Salamov A."/>
            <person name="Andreopoulos B."/>
            <person name="Baker S."/>
            <person name="Barry K."/>
            <person name="Bills G."/>
            <person name="Bluhm B."/>
            <person name="Cannon C."/>
            <person name="Castanera R."/>
            <person name="Culley D."/>
            <person name="Daum C."/>
            <person name="Ezra D."/>
            <person name="Gonzalez J."/>
            <person name="Henrissat B."/>
            <person name="Kuo A."/>
            <person name="Liang C."/>
            <person name="Lipzen A."/>
            <person name="Lutzoni F."/>
            <person name="Magnuson J."/>
            <person name="Mondo S."/>
            <person name="Nolan M."/>
            <person name="Ohm R."/>
            <person name="Pangilinan J."/>
            <person name="Park H.-J."/>
            <person name="Ramirez L."/>
            <person name="Alfaro M."/>
            <person name="Sun H."/>
            <person name="Tritt A."/>
            <person name="Yoshinaga Y."/>
            <person name="Zwiers L.-H."/>
            <person name="Turgeon B."/>
            <person name="Goodwin S."/>
            <person name="Spatafora J."/>
            <person name="Crous P."/>
            <person name="Grigoriev I."/>
        </authorList>
    </citation>
    <scope>NUCLEOTIDE SEQUENCE</scope>
    <source>
        <strain evidence="1">CBS 122681</strain>
    </source>
</reference>
<accession>A0A6A6T4W4</accession>
<keyword evidence="2" id="KW-1185">Reference proteome</keyword>
<gene>
    <name evidence="1" type="ORF">K491DRAFT_693208</name>
</gene>
<dbReference type="OrthoDB" id="2823490at2759"/>
<sequence length="167" mass="19160">MMSSLLDLPCELVQEIISLSLQPPFHWPPVPQDHQVQDYEWVSSGCPRRSRRTASTSDERLISYHNRKPLHPLLLTCREINAAVRDVCTRVQLPLVMGVTVTKNCDFLCSWLSIPTSLLQPTQGWRTDELKIEFRFADGVQYVSEACSDGQYFPSAHKIAWPQERYG</sequence>
<dbReference type="AlphaFoldDB" id="A0A6A6T4W4"/>
<organism evidence="1 2">
    <name type="scientific">Lophiostoma macrostomum CBS 122681</name>
    <dbReference type="NCBI Taxonomy" id="1314788"/>
    <lineage>
        <taxon>Eukaryota</taxon>
        <taxon>Fungi</taxon>
        <taxon>Dikarya</taxon>
        <taxon>Ascomycota</taxon>
        <taxon>Pezizomycotina</taxon>
        <taxon>Dothideomycetes</taxon>
        <taxon>Pleosporomycetidae</taxon>
        <taxon>Pleosporales</taxon>
        <taxon>Lophiostomataceae</taxon>
        <taxon>Lophiostoma</taxon>
    </lineage>
</organism>
<evidence type="ECO:0000313" key="1">
    <source>
        <dbReference type="EMBL" id="KAF2655055.1"/>
    </source>
</evidence>
<evidence type="ECO:0000313" key="2">
    <source>
        <dbReference type="Proteomes" id="UP000799324"/>
    </source>
</evidence>
<dbReference type="EMBL" id="MU004354">
    <property type="protein sequence ID" value="KAF2655055.1"/>
    <property type="molecule type" value="Genomic_DNA"/>
</dbReference>
<feature type="non-terminal residue" evidence="1">
    <location>
        <position position="1"/>
    </location>
</feature>